<dbReference type="SUPFAM" id="SSF57667">
    <property type="entry name" value="beta-beta-alpha zinc fingers"/>
    <property type="match status" value="2"/>
</dbReference>
<dbReference type="InterPro" id="IPR046341">
    <property type="entry name" value="SET_dom_sf"/>
</dbReference>
<name>A0A9Q0S773_9DIPT</name>
<keyword evidence="4 10" id="KW-0863">Zinc-finger</keyword>
<evidence type="ECO:0000256" key="8">
    <source>
        <dbReference type="ARBA" id="ARBA00023163"/>
    </source>
</evidence>
<evidence type="ECO:0000259" key="13">
    <source>
        <dbReference type="PROSITE" id="PS50280"/>
    </source>
</evidence>
<dbReference type="GO" id="GO:0010468">
    <property type="term" value="P:regulation of gene expression"/>
    <property type="evidence" value="ECO:0007669"/>
    <property type="project" value="TreeGrafter"/>
</dbReference>
<evidence type="ECO:0000256" key="11">
    <source>
        <dbReference type="SAM" id="MobiDB-lite"/>
    </source>
</evidence>
<evidence type="ECO:0000256" key="10">
    <source>
        <dbReference type="PROSITE-ProRule" id="PRU00042"/>
    </source>
</evidence>
<keyword evidence="5" id="KW-0862">Zinc</keyword>
<evidence type="ECO:0000256" key="5">
    <source>
        <dbReference type="ARBA" id="ARBA00022833"/>
    </source>
</evidence>
<dbReference type="Gene3D" id="3.30.160.60">
    <property type="entry name" value="Classic Zinc Finger"/>
    <property type="match status" value="3"/>
</dbReference>
<comment type="subcellular location">
    <subcellularLocation>
        <location evidence="1">Nucleus</location>
    </subcellularLocation>
</comment>
<evidence type="ECO:0000259" key="12">
    <source>
        <dbReference type="PROSITE" id="PS50157"/>
    </source>
</evidence>
<organism evidence="14 15">
    <name type="scientific">Pseudolycoriella hygida</name>
    <dbReference type="NCBI Taxonomy" id="35572"/>
    <lineage>
        <taxon>Eukaryota</taxon>
        <taxon>Metazoa</taxon>
        <taxon>Ecdysozoa</taxon>
        <taxon>Arthropoda</taxon>
        <taxon>Hexapoda</taxon>
        <taxon>Insecta</taxon>
        <taxon>Pterygota</taxon>
        <taxon>Neoptera</taxon>
        <taxon>Endopterygota</taxon>
        <taxon>Diptera</taxon>
        <taxon>Nematocera</taxon>
        <taxon>Sciaroidea</taxon>
        <taxon>Sciaridae</taxon>
        <taxon>Pseudolycoriella</taxon>
    </lineage>
</organism>
<dbReference type="Proteomes" id="UP001151699">
    <property type="component" value="Chromosome A"/>
</dbReference>
<dbReference type="GO" id="GO:0008270">
    <property type="term" value="F:zinc ion binding"/>
    <property type="evidence" value="ECO:0007669"/>
    <property type="project" value="UniProtKB-KW"/>
</dbReference>
<evidence type="ECO:0000256" key="2">
    <source>
        <dbReference type="ARBA" id="ARBA00022723"/>
    </source>
</evidence>
<dbReference type="AlphaFoldDB" id="A0A9Q0S773"/>
<dbReference type="InterPro" id="IPR036236">
    <property type="entry name" value="Znf_C2H2_sf"/>
</dbReference>
<accession>A0A9Q0S773</accession>
<evidence type="ECO:0000313" key="15">
    <source>
        <dbReference type="Proteomes" id="UP001151699"/>
    </source>
</evidence>
<proteinExistence type="predicted"/>
<dbReference type="PANTHER" id="PTHR16515:SF49">
    <property type="entry name" value="GASTRULA ZINC FINGER PROTEIN XLCGF49.1-LIKE-RELATED"/>
    <property type="match status" value="1"/>
</dbReference>
<dbReference type="SMART" id="SM00355">
    <property type="entry name" value="ZnF_C2H2"/>
    <property type="match status" value="7"/>
</dbReference>
<dbReference type="GO" id="GO:0003677">
    <property type="term" value="F:DNA binding"/>
    <property type="evidence" value="ECO:0007669"/>
    <property type="project" value="UniProtKB-KW"/>
</dbReference>
<dbReference type="InterPro" id="IPR050331">
    <property type="entry name" value="Zinc_finger"/>
</dbReference>
<evidence type="ECO:0000313" key="14">
    <source>
        <dbReference type="EMBL" id="KAJ6646040.1"/>
    </source>
</evidence>
<feature type="region of interest" description="Disordered" evidence="11">
    <location>
        <begin position="504"/>
        <end position="531"/>
    </location>
</feature>
<dbReference type="Pfam" id="PF21549">
    <property type="entry name" value="PRDM2_PR"/>
    <property type="match status" value="1"/>
</dbReference>
<protein>
    <submittedName>
        <fullName evidence="14">PR domain zinc finger protein 4</fullName>
    </submittedName>
</protein>
<keyword evidence="7" id="KW-0238">DNA-binding</keyword>
<evidence type="ECO:0000256" key="4">
    <source>
        <dbReference type="ARBA" id="ARBA00022771"/>
    </source>
</evidence>
<reference evidence="14" key="1">
    <citation type="submission" date="2022-07" db="EMBL/GenBank/DDBJ databases">
        <authorList>
            <person name="Trinca V."/>
            <person name="Uliana J.V.C."/>
            <person name="Torres T.T."/>
            <person name="Ward R.J."/>
            <person name="Monesi N."/>
        </authorList>
    </citation>
    <scope>NUCLEOTIDE SEQUENCE</scope>
    <source>
        <strain evidence="14">HSMRA1968</strain>
        <tissue evidence="14">Whole embryos</tissue>
    </source>
</reference>
<evidence type="ECO:0000256" key="6">
    <source>
        <dbReference type="ARBA" id="ARBA00023015"/>
    </source>
</evidence>
<keyword evidence="15" id="KW-1185">Reference proteome</keyword>
<feature type="domain" description="SET" evidence="13">
    <location>
        <begin position="335"/>
        <end position="455"/>
    </location>
</feature>
<dbReference type="InterPro" id="IPR013087">
    <property type="entry name" value="Znf_C2H2_type"/>
</dbReference>
<keyword evidence="3" id="KW-0677">Repeat</keyword>
<keyword evidence="2" id="KW-0479">Metal-binding</keyword>
<dbReference type="PROSITE" id="PS50157">
    <property type="entry name" value="ZINC_FINGER_C2H2_2"/>
    <property type="match status" value="2"/>
</dbReference>
<dbReference type="InterPro" id="IPR001214">
    <property type="entry name" value="SET_dom"/>
</dbReference>
<dbReference type="Gene3D" id="2.170.270.10">
    <property type="entry name" value="SET domain"/>
    <property type="match status" value="1"/>
</dbReference>
<evidence type="ECO:0000256" key="7">
    <source>
        <dbReference type="ARBA" id="ARBA00023125"/>
    </source>
</evidence>
<evidence type="ECO:0000256" key="9">
    <source>
        <dbReference type="ARBA" id="ARBA00023242"/>
    </source>
</evidence>
<dbReference type="GO" id="GO:0005634">
    <property type="term" value="C:nucleus"/>
    <property type="evidence" value="ECO:0007669"/>
    <property type="project" value="UniProtKB-SubCell"/>
</dbReference>
<dbReference type="EMBL" id="WJQU01000001">
    <property type="protein sequence ID" value="KAJ6646040.1"/>
    <property type="molecule type" value="Genomic_DNA"/>
</dbReference>
<dbReference type="PANTHER" id="PTHR16515">
    <property type="entry name" value="PR DOMAIN ZINC FINGER PROTEIN"/>
    <property type="match status" value="1"/>
</dbReference>
<evidence type="ECO:0000256" key="3">
    <source>
        <dbReference type="ARBA" id="ARBA00022737"/>
    </source>
</evidence>
<sequence length="723" mass="83727">MELLCNDGNPLDEPAYQYQYIACPPNYSTVQQLNDHQHANSLMEQTQAYILQSYTESDNYSTTELINPDSELQAHYQIGSYIQQANNIEYEGTDPGPTQIILHVDGSNGGQFYQQVHNVYVNDSQNASTYHHYTMGETELEKEENELIHVIPNVNTHDSYEYSMLNSIDEHLPASNEHELMHEKEQQRILLESTMSPLLAAVSDITSRDENLQNYLTQTTHKNDMLTGRIGHASQTNIYETTDDEQIHHLNKMNSVPLHLTQLESQSPTTSTMSHQYTNNVKANGGENEFVDINEMNFMDHRREIDNENLLVRRSQRKIKKDEELVISDKQVPFRSLCSLPTSYLYINGNGDTEIKIFAKKEIPLRTKFGPVEGDVQQLIDADQTRKHSEFPLFLIDESTYIDTSNELTSNWMRFVKLAVKFSEQNCLLFESEGRLYFRTSKFIHPKQELKVGYSKEYSDRFGLKFLQPDENDIVKDLEKWPCFECDSKFESFDLLQNHLLNEHDDDPTNSVGNKKGKAKRRKIRSKLSSRKVSGPTTVAACCYCSKVFSKLISLKRHTEYAHNFANMDGRPAPNSNNENGGKSFKCELCRRYFTSAERFDKHRLIHCTTAKDTTSLKCTFCPKRLLTPSALSMHIKAHIYKNRLFHCLFCPERFQWANEIMNHVPIHRVDGFYSCEHCKKKFKEYSMVRKHVRSYHSSILHSCSDCGSKFKSVSKLKIHRLR</sequence>
<gene>
    <name evidence="14" type="primary">PRDM4_0</name>
    <name evidence="14" type="ORF">Bhyg_01249</name>
</gene>
<dbReference type="GO" id="GO:0008276">
    <property type="term" value="F:protein methyltransferase activity"/>
    <property type="evidence" value="ECO:0007669"/>
    <property type="project" value="UniProtKB-ARBA"/>
</dbReference>
<evidence type="ECO:0000256" key="1">
    <source>
        <dbReference type="ARBA" id="ARBA00004123"/>
    </source>
</evidence>
<feature type="domain" description="C2H2-type" evidence="12">
    <location>
        <begin position="585"/>
        <end position="607"/>
    </location>
</feature>
<keyword evidence="9" id="KW-0539">Nucleus</keyword>
<comment type="caution">
    <text evidence="14">The sequence shown here is derived from an EMBL/GenBank/DDBJ whole genome shotgun (WGS) entry which is preliminary data.</text>
</comment>
<feature type="compositionally biased region" description="Basic residues" evidence="11">
    <location>
        <begin position="515"/>
        <end position="530"/>
    </location>
</feature>
<feature type="domain" description="C2H2-type" evidence="12">
    <location>
        <begin position="674"/>
        <end position="698"/>
    </location>
</feature>
<keyword evidence="6" id="KW-0805">Transcription regulation</keyword>
<dbReference type="GO" id="GO:0008170">
    <property type="term" value="F:N-methyltransferase activity"/>
    <property type="evidence" value="ECO:0007669"/>
    <property type="project" value="UniProtKB-ARBA"/>
</dbReference>
<keyword evidence="8" id="KW-0804">Transcription</keyword>
<dbReference type="PROSITE" id="PS00028">
    <property type="entry name" value="ZINC_FINGER_C2H2_1"/>
    <property type="match status" value="5"/>
</dbReference>
<dbReference type="PROSITE" id="PS50280">
    <property type="entry name" value="SET"/>
    <property type="match status" value="1"/>
</dbReference>
<dbReference type="OrthoDB" id="3535323at2759"/>
<dbReference type="GO" id="GO:0008757">
    <property type="term" value="F:S-adenosylmethionine-dependent methyltransferase activity"/>
    <property type="evidence" value="ECO:0007669"/>
    <property type="project" value="UniProtKB-ARBA"/>
</dbReference>